<dbReference type="Gene3D" id="3.90.226.10">
    <property type="entry name" value="2-enoyl-CoA Hydratase, Chain A, domain 1"/>
    <property type="match status" value="1"/>
</dbReference>
<gene>
    <name evidence="3" type="ORF">V6624_21140</name>
</gene>
<dbReference type="InterPro" id="IPR029045">
    <property type="entry name" value="ClpP/crotonase-like_dom_sf"/>
</dbReference>
<sequence>MARSILSLIAAFFIGLMSSAQTQTPKSNNQKFSAETVKNTIDELQKELSEKHPGFYRYTAKTQFTAYIDSIKKTIRDSLTVFESFQKLKPIVAKINCLHTSISLPKAYLDQLNMRPNLFPFQLFFSENKAYVVKNFSGNSGILPGDEIVRINGKSIPEITALLFALIPSDGYNQTLKWRALNLQFPSWYRNIDLSENFSILVNQNNIEKTYRPTGARFDDIAKDGFLEEPARSKQLEFKIENNVAFLTIHSFAKTDIKNSNQDFKKFIDQAFDEIKSRSIQNLIVDLRDNTGGSDSNAEYFTSHFFDQPFRYWDRIEVTETVAKEIKGLSLKLFYRKPVEKNGIWLWQKAKHTPEFDYYEMQKPAKNNYGGKTYILINGFCMSSCADVAAILSHNRKAAFIGQETGGGYQGNNSGMLPVSLVQPFGFALTVPLQKYTNAVDSSVNFGHGTMPDYKTEPNSNNVLNNIDKEMQTALDLIFGAESVQHGLRN</sequence>
<evidence type="ECO:0000313" key="3">
    <source>
        <dbReference type="EMBL" id="WXK49529.1"/>
    </source>
</evidence>
<keyword evidence="1" id="KW-0732">Signal</keyword>
<keyword evidence="4" id="KW-1185">Reference proteome</keyword>
<dbReference type="SUPFAM" id="SSF52096">
    <property type="entry name" value="ClpP/crotonase"/>
    <property type="match status" value="1"/>
</dbReference>
<dbReference type="InterPro" id="IPR005151">
    <property type="entry name" value="Tail-specific_protease"/>
</dbReference>
<evidence type="ECO:0000313" key="4">
    <source>
        <dbReference type="Proteomes" id="UP001447857"/>
    </source>
</evidence>
<dbReference type="SMART" id="SM00245">
    <property type="entry name" value="TSPc"/>
    <property type="match status" value="1"/>
</dbReference>
<feature type="chain" id="PRO_5046252864" evidence="1">
    <location>
        <begin position="23"/>
        <end position="490"/>
    </location>
</feature>
<dbReference type="EMBL" id="CP147988">
    <property type="protein sequence ID" value="WXK49529.1"/>
    <property type="molecule type" value="Genomic_DNA"/>
</dbReference>
<protein>
    <submittedName>
        <fullName evidence="3">S41 family peptidase</fullName>
    </submittedName>
</protein>
<dbReference type="Pfam" id="PF03572">
    <property type="entry name" value="Peptidase_S41"/>
    <property type="match status" value="1"/>
</dbReference>
<dbReference type="PANTHER" id="PTHR32060">
    <property type="entry name" value="TAIL-SPECIFIC PROTEASE"/>
    <property type="match status" value="1"/>
</dbReference>
<feature type="signal peptide" evidence="1">
    <location>
        <begin position="1"/>
        <end position="22"/>
    </location>
</feature>
<evidence type="ECO:0000256" key="1">
    <source>
        <dbReference type="SAM" id="SignalP"/>
    </source>
</evidence>
<dbReference type="RefSeq" id="WP_338840075.1">
    <property type="nucleotide sequence ID" value="NZ_CP147988.1"/>
</dbReference>
<proteinExistence type="predicted"/>
<organism evidence="3 4">
    <name type="scientific">Flavobacterium ginsenosidimutans</name>
    <dbReference type="NCBI Taxonomy" id="687844"/>
    <lineage>
        <taxon>Bacteria</taxon>
        <taxon>Pseudomonadati</taxon>
        <taxon>Bacteroidota</taxon>
        <taxon>Flavobacteriia</taxon>
        <taxon>Flavobacteriales</taxon>
        <taxon>Flavobacteriaceae</taxon>
        <taxon>Flavobacterium</taxon>
    </lineage>
</organism>
<name>A0ABZ2Q5Z9_9FLAO</name>
<reference evidence="3 4" key="1">
    <citation type="submission" date="2024-02" db="EMBL/GenBank/DDBJ databases">
        <title>complete genome of Flavobacterium ginsenosidimutans Str. YTB16.</title>
        <authorList>
            <person name="Wang Q."/>
        </authorList>
    </citation>
    <scope>NUCLEOTIDE SEQUENCE [LARGE SCALE GENOMIC DNA]</scope>
    <source>
        <strain evidence="3 4">YTB16</strain>
    </source>
</reference>
<feature type="domain" description="Tail specific protease" evidence="2">
    <location>
        <begin position="214"/>
        <end position="457"/>
    </location>
</feature>
<evidence type="ECO:0000259" key="2">
    <source>
        <dbReference type="SMART" id="SM00245"/>
    </source>
</evidence>
<dbReference type="PANTHER" id="PTHR32060:SF30">
    <property type="entry name" value="CARBOXY-TERMINAL PROCESSING PROTEASE CTPA"/>
    <property type="match status" value="1"/>
</dbReference>
<dbReference type="Proteomes" id="UP001447857">
    <property type="component" value="Chromosome"/>
</dbReference>
<accession>A0ABZ2Q5Z9</accession>